<evidence type="ECO:0000313" key="3">
    <source>
        <dbReference type="Proteomes" id="UP001054902"/>
    </source>
</evidence>
<sequence length="161" mass="18699">MNKNNFVLQVLLLLALCVAYVSTSATPDAFFMELDHDLHDVRDKRLKRDTKEKIKVTKVKRNVVKQEETLDDFDLAAQEIFDHVENAEKTVLTAAGDFIKNEVDFFFANHNMGQADEETHQYGGRRGANLRKKKNMKKPEVENKHDCMVHIIDEYIENDME</sequence>
<dbReference type="AlphaFoldDB" id="A0AAD3DB88"/>
<name>A0AAD3DB88_9STRA</name>
<evidence type="ECO:0000256" key="1">
    <source>
        <dbReference type="SAM" id="SignalP"/>
    </source>
</evidence>
<feature type="chain" id="PRO_5042095646" evidence="1">
    <location>
        <begin position="26"/>
        <end position="161"/>
    </location>
</feature>
<evidence type="ECO:0000313" key="2">
    <source>
        <dbReference type="EMBL" id="GFH61208.1"/>
    </source>
</evidence>
<comment type="caution">
    <text evidence="2">The sequence shown here is derived from an EMBL/GenBank/DDBJ whole genome shotgun (WGS) entry which is preliminary data.</text>
</comment>
<keyword evidence="1" id="KW-0732">Signal</keyword>
<proteinExistence type="predicted"/>
<organism evidence="2 3">
    <name type="scientific">Chaetoceros tenuissimus</name>
    <dbReference type="NCBI Taxonomy" id="426638"/>
    <lineage>
        <taxon>Eukaryota</taxon>
        <taxon>Sar</taxon>
        <taxon>Stramenopiles</taxon>
        <taxon>Ochrophyta</taxon>
        <taxon>Bacillariophyta</taxon>
        <taxon>Coscinodiscophyceae</taxon>
        <taxon>Chaetocerotophycidae</taxon>
        <taxon>Chaetocerotales</taxon>
        <taxon>Chaetocerotaceae</taxon>
        <taxon>Chaetoceros</taxon>
    </lineage>
</organism>
<dbReference type="Proteomes" id="UP001054902">
    <property type="component" value="Unassembled WGS sequence"/>
</dbReference>
<dbReference type="EMBL" id="BLLK01000072">
    <property type="protein sequence ID" value="GFH61208.1"/>
    <property type="molecule type" value="Genomic_DNA"/>
</dbReference>
<reference evidence="2 3" key="1">
    <citation type="journal article" date="2021" name="Sci. Rep.">
        <title>The genome of the diatom Chaetoceros tenuissimus carries an ancient integrated fragment of an extant virus.</title>
        <authorList>
            <person name="Hongo Y."/>
            <person name="Kimura K."/>
            <person name="Takaki Y."/>
            <person name="Yoshida Y."/>
            <person name="Baba S."/>
            <person name="Kobayashi G."/>
            <person name="Nagasaki K."/>
            <person name="Hano T."/>
            <person name="Tomaru Y."/>
        </authorList>
    </citation>
    <scope>NUCLEOTIDE SEQUENCE [LARGE SCALE GENOMIC DNA]</scope>
    <source>
        <strain evidence="2 3">NIES-3715</strain>
    </source>
</reference>
<protein>
    <submittedName>
        <fullName evidence="2">Uncharacterized protein</fullName>
    </submittedName>
</protein>
<keyword evidence="3" id="KW-1185">Reference proteome</keyword>
<feature type="signal peptide" evidence="1">
    <location>
        <begin position="1"/>
        <end position="25"/>
    </location>
</feature>
<gene>
    <name evidence="2" type="ORF">CTEN210_17684</name>
</gene>
<accession>A0AAD3DB88</accession>